<feature type="region of interest" description="Disordered" evidence="1">
    <location>
        <begin position="188"/>
        <end position="211"/>
    </location>
</feature>
<feature type="compositionally biased region" description="Polar residues" evidence="1">
    <location>
        <begin position="530"/>
        <end position="541"/>
    </location>
</feature>
<organism evidence="2 3">
    <name type="scientific">Euplotes crassus</name>
    <dbReference type="NCBI Taxonomy" id="5936"/>
    <lineage>
        <taxon>Eukaryota</taxon>
        <taxon>Sar</taxon>
        <taxon>Alveolata</taxon>
        <taxon>Ciliophora</taxon>
        <taxon>Intramacronucleata</taxon>
        <taxon>Spirotrichea</taxon>
        <taxon>Hypotrichia</taxon>
        <taxon>Euplotida</taxon>
        <taxon>Euplotidae</taxon>
        <taxon>Moneuplotes</taxon>
    </lineage>
</organism>
<feature type="region of interest" description="Disordered" evidence="1">
    <location>
        <begin position="634"/>
        <end position="660"/>
    </location>
</feature>
<reference evidence="2" key="1">
    <citation type="submission" date="2023-07" db="EMBL/GenBank/DDBJ databases">
        <authorList>
            <consortium name="AG Swart"/>
            <person name="Singh M."/>
            <person name="Singh A."/>
            <person name="Seah K."/>
            <person name="Emmerich C."/>
        </authorList>
    </citation>
    <scope>NUCLEOTIDE SEQUENCE</scope>
    <source>
        <strain evidence="2">DP1</strain>
    </source>
</reference>
<keyword evidence="3" id="KW-1185">Reference proteome</keyword>
<feature type="region of interest" description="Disordered" evidence="1">
    <location>
        <begin position="507"/>
        <end position="542"/>
    </location>
</feature>
<feature type="region of interest" description="Disordered" evidence="1">
    <location>
        <begin position="101"/>
        <end position="121"/>
    </location>
</feature>
<dbReference type="EMBL" id="CAMPGE010000155">
    <property type="protein sequence ID" value="CAI2358878.1"/>
    <property type="molecule type" value="Genomic_DNA"/>
</dbReference>
<dbReference type="AlphaFoldDB" id="A0AAD1TZC9"/>
<protein>
    <submittedName>
        <fullName evidence="2">Uncharacterized protein</fullName>
    </submittedName>
</protein>
<accession>A0AAD1TZC9</accession>
<feature type="region of interest" description="Disordered" evidence="1">
    <location>
        <begin position="673"/>
        <end position="694"/>
    </location>
</feature>
<dbReference type="Pfam" id="PF07004">
    <property type="entry name" value="SHIPPO-rpt"/>
    <property type="match status" value="1"/>
</dbReference>
<comment type="caution">
    <text evidence="2">The sequence shown here is derived from an EMBL/GenBank/DDBJ whole genome shotgun (WGS) entry which is preliminary data.</text>
</comment>
<evidence type="ECO:0000256" key="1">
    <source>
        <dbReference type="SAM" id="MobiDB-lite"/>
    </source>
</evidence>
<evidence type="ECO:0000313" key="2">
    <source>
        <dbReference type="EMBL" id="CAI2358878.1"/>
    </source>
</evidence>
<dbReference type="InterPro" id="IPR010736">
    <property type="entry name" value="SHIPPO-rpt"/>
</dbReference>
<evidence type="ECO:0000313" key="3">
    <source>
        <dbReference type="Proteomes" id="UP001295684"/>
    </source>
</evidence>
<gene>
    <name evidence="2" type="ORF">ECRASSUSDP1_LOCUS161</name>
</gene>
<sequence length="733" mass="82521">MQKDKRKTDFWITNKSKISKAAPGKYNVPILSTRKDHYYGPASFGSTQGRFDPKVVKQKKILPGPGDYESEPLSLVSHNIKNSYQSVFNSKVEDSQRVMSHSRSNSLSNKNVSRTVHTSQMSSIQRDGFNFNRSSIKNSGNYVNTTNDKIIGTNQQDLSTLDSNELGSLILNSPIERVQKQAMKLRKGFTNKSKTSPSIPYKKPKKGDVLSPVKYNPNHELLHKNTPCAIIKGHDISSPHNNSSLNKYIEAFIGDVVDSSSKGENQKKLLERINKFNSDESSANHSVTNNSLIQSMSNHLNTIVGKTQKQEGGDSFYIEANDYHSIALHTAPIESNIKMRSPFVSKTERYPDIKQSPGPGDYNLIQENSLNMTDDMMTSPQAFGSTYKNRTHFLNVEKTPFGNPSFMNTPGVGHYYKAKKIPKRIQNEIIKAQRERAVEDGVMNKTAFLGSSQRPCLSDRKTDSVGPGKYGIAKHTSKSEVRNYPFKNPRKQQKSVFISTSPRFRDVAKPPENALSNPASIREGIKQVHNKNNTSDDSQTSRWKRIKKQNFENNLKREKSKQSFMFQSGTNRFFTPKPQTIENLSKKEMKKVSQYAALFGPHQKNLYQPGQDLDQKEDQPKGYTQAINKIVGFSSEAPRFKSPSEKNNLMPGPGSYQSGKFRTEEDVFKALQEADGKAPKKPRNSPTAAFKSESRLKHSMINLIKESPGPADYNSSISTIRKKTFNYDLAKNN</sequence>
<feature type="region of interest" description="Disordered" evidence="1">
    <location>
        <begin position="453"/>
        <end position="472"/>
    </location>
</feature>
<proteinExistence type="predicted"/>
<name>A0AAD1TZC9_EUPCR</name>
<dbReference type="Proteomes" id="UP001295684">
    <property type="component" value="Unassembled WGS sequence"/>
</dbReference>